<evidence type="ECO:0000256" key="4">
    <source>
        <dbReference type="ARBA" id="ARBA00022670"/>
    </source>
</evidence>
<dbReference type="KEGG" id="aplc:110973931"/>
<sequence length="673" mass="75600">MTDDHKKWTCEYCTYNNWPSAIKCTLCQARRPVQYISAPTSPEVPRRDLISRGTGTGTVPLILPGSDHRGPLSPAVKWSCKHCTYMNWPQATKCALCYSSPGSSSPTLENRGRGMPKTIRMPRAPEASQMGNNDRNRSLGQNVKKWACPACTYENWPRAKKCALCMCVRSKHSPELGLAADSSLIEENLRNVEASSRGSPPISPPRSPDAKVELQPSSATRASPQTVPSQGTINLAEHDKRLKQIRKRLRKSDWLFLNACMGVIEGDARAVELYLTSGGSPTRQLTRDEVTLLNRPSAFDVGFTLVHLAIRFQREDLVAVLLTPDVSANVVKRPPSQVCPDLAAGIRRDIAKSLRQRKGDFLCFFVTDLLTFILPGEIEDLPLTVRNQLFDELLDRDVQKELEQESPIINWSVEVSDSLGSRLYALWNRTAGDCLLDSVLQATWGVFDTDAALRHALGDSLNEGGMRQYESMQVESMHFTLDEEQWEQDWSLMLNLAGQPGAALEQIHIFGLAHILRRPIIVYGVKYIKSFRGENIGYARFQGVYLPLLWDPSFCWKSPITLGYTRGHFSALVPMETDSDDNQGAGANLNTDDETQTVYLPLTDFEGKLLPIHFITPLELGSEERLLNEWLDCCYTTGGVFVAQQVHHKQRPILIGQMVEEWLQRYRRIAQQL</sequence>
<keyword evidence="6" id="KW-0479">Metal-binding</keyword>
<feature type="domain" description="RanBP2-type" evidence="15">
    <location>
        <begin position="73"/>
        <end position="103"/>
    </location>
</feature>
<feature type="domain" description="RanBP2-type" evidence="15">
    <location>
        <begin position="142"/>
        <end position="171"/>
    </location>
</feature>
<evidence type="ECO:0000313" key="17">
    <source>
        <dbReference type="Proteomes" id="UP000694845"/>
    </source>
</evidence>
<dbReference type="GO" id="GO:0004843">
    <property type="term" value="F:cysteine-type deubiquitinase activity"/>
    <property type="evidence" value="ECO:0007669"/>
    <property type="project" value="UniProtKB-EC"/>
</dbReference>
<evidence type="ECO:0000259" key="15">
    <source>
        <dbReference type="PROSITE" id="PS50199"/>
    </source>
</evidence>
<keyword evidence="12" id="KW-0862">Zinc</keyword>
<organism evidence="17 18">
    <name type="scientific">Acanthaster planci</name>
    <name type="common">Crown-of-thorns starfish</name>
    <dbReference type="NCBI Taxonomy" id="133434"/>
    <lineage>
        <taxon>Eukaryota</taxon>
        <taxon>Metazoa</taxon>
        <taxon>Echinodermata</taxon>
        <taxon>Eleutherozoa</taxon>
        <taxon>Asterozoa</taxon>
        <taxon>Asteroidea</taxon>
        <taxon>Valvatacea</taxon>
        <taxon>Valvatida</taxon>
        <taxon>Acanthasteridae</taxon>
        <taxon>Acanthaster</taxon>
    </lineage>
</organism>
<keyword evidence="17" id="KW-1185">Reference proteome</keyword>
<dbReference type="OrthoDB" id="6275030at2759"/>
<accession>A0A8B7XL47</accession>
<dbReference type="GO" id="GO:0005737">
    <property type="term" value="C:cytoplasm"/>
    <property type="evidence" value="ECO:0007669"/>
    <property type="project" value="TreeGrafter"/>
</dbReference>
<evidence type="ECO:0000256" key="8">
    <source>
        <dbReference type="ARBA" id="ARBA00022771"/>
    </source>
</evidence>
<keyword evidence="11" id="KW-0788">Thiol protease</keyword>
<feature type="compositionally biased region" description="Polar residues" evidence="14">
    <location>
        <begin position="215"/>
        <end position="230"/>
    </location>
</feature>
<keyword evidence="5" id="KW-0879">Wnt signaling pathway</keyword>
<dbReference type="GO" id="GO:0071947">
    <property type="term" value="P:protein deubiquitination involved in ubiquitin-dependent protein catabolic process"/>
    <property type="evidence" value="ECO:0007669"/>
    <property type="project" value="TreeGrafter"/>
</dbReference>
<dbReference type="Pfam" id="PF02338">
    <property type="entry name" value="OTU"/>
    <property type="match status" value="1"/>
</dbReference>
<dbReference type="InterPro" id="IPR003323">
    <property type="entry name" value="OTU_dom"/>
</dbReference>
<feature type="domain" description="RanBP2-type" evidence="15">
    <location>
        <begin position="4"/>
        <end position="33"/>
    </location>
</feature>
<dbReference type="GO" id="GO:0005634">
    <property type="term" value="C:nucleus"/>
    <property type="evidence" value="ECO:0007669"/>
    <property type="project" value="TreeGrafter"/>
</dbReference>
<evidence type="ECO:0000256" key="6">
    <source>
        <dbReference type="ARBA" id="ARBA00022723"/>
    </source>
</evidence>
<dbReference type="PROSITE" id="PS50802">
    <property type="entry name" value="OTU"/>
    <property type="match status" value="1"/>
</dbReference>
<dbReference type="GO" id="GO:0008270">
    <property type="term" value="F:zinc ion binding"/>
    <property type="evidence" value="ECO:0007669"/>
    <property type="project" value="UniProtKB-KW"/>
</dbReference>
<dbReference type="GO" id="GO:0016477">
    <property type="term" value="P:cell migration"/>
    <property type="evidence" value="ECO:0007669"/>
    <property type="project" value="TreeGrafter"/>
</dbReference>
<dbReference type="InterPro" id="IPR051346">
    <property type="entry name" value="OTU_Deubiquitinase"/>
</dbReference>
<dbReference type="PROSITE" id="PS01358">
    <property type="entry name" value="ZF_RANBP2_1"/>
    <property type="match status" value="3"/>
</dbReference>
<dbReference type="PANTHER" id="PTHR13367">
    <property type="entry name" value="UBIQUITIN THIOESTERASE"/>
    <property type="match status" value="1"/>
</dbReference>
<dbReference type="InterPro" id="IPR001876">
    <property type="entry name" value="Znf_RanBP2"/>
</dbReference>
<feature type="region of interest" description="Disordered" evidence="14">
    <location>
        <begin position="191"/>
        <end position="230"/>
    </location>
</feature>
<feature type="domain" description="OTU" evidence="16">
    <location>
        <begin position="423"/>
        <end position="575"/>
    </location>
</feature>
<evidence type="ECO:0000256" key="11">
    <source>
        <dbReference type="ARBA" id="ARBA00022807"/>
    </source>
</evidence>
<dbReference type="CTD" id="54764"/>
<dbReference type="Gene3D" id="4.10.1060.10">
    <property type="entry name" value="Zinc finger, RanBP2-type"/>
    <property type="match status" value="1"/>
</dbReference>
<evidence type="ECO:0000256" key="1">
    <source>
        <dbReference type="ARBA" id="ARBA00000707"/>
    </source>
</evidence>
<dbReference type="Pfam" id="PF00641">
    <property type="entry name" value="Zn_ribbon_RanBP"/>
    <property type="match status" value="1"/>
</dbReference>
<evidence type="ECO:0000256" key="14">
    <source>
        <dbReference type="SAM" id="MobiDB-lite"/>
    </source>
</evidence>
<dbReference type="Gene3D" id="2.30.30.380">
    <property type="entry name" value="Zn-finger domain of Sec23/24"/>
    <property type="match status" value="2"/>
</dbReference>
<protein>
    <recommendedName>
        <fullName evidence="3">ubiquitinyl hydrolase 1</fullName>
        <ecNumber evidence="3">3.4.19.12</ecNumber>
    </recommendedName>
</protein>
<dbReference type="InterPro" id="IPR049768">
    <property type="entry name" value="ZRANB1_OTU"/>
</dbReference>
<dbReference type="OMA" id="MCDTKDD"/>
<evidence type="ECO:0000256" key="5">
    <source>
        <dbReference type="ARBA" id="ARBA00022687"/>
    </source>
</evidence>
<evidence type="ECO:0000256" key="7">
    <source>
        <dbReference type="ARBA" id="ARBA00022737"/>
    </source>
</evidence>
<dbReference type="GO" id="GO:0007010">
    <property type="term" value="P:cytoskeleton organization"/>
    <property type="evidence" value="ECO:0007669"/>
    <property type="project" value="TreeGrafter"/>
</dbReference>
<evidence type="ECO:0000256" key="10">
    <source>
        <dbReference type="ARBA" id="ARBA00022801"/>
    </source>
</evidence>
<dbReference type="SMART" id="SM00547">
    <property type="entry name" value="ZnF_RBZ"/>
    <property type="match status" value="3"/>
</dbReference>
<evidence type="ECO:0000256" key="12">
    <source>
        <dbReference type="ARBA" id="ARBA00022833"/>
    </source>
</evidence>
<dbReference type="Gene3D" id="1.25.40.560">
    <property type="match status" value="1"/>
</dbReference>
<dbReference type="GO" id="GO:0030177">
    <property type="term" value="P:positive regulation of Wnt signaling pathway"/>
    <property type="evidence" value="ECO:0007669"/>
    <property type="project" value="TreeGrafter"/>
</dbReference>
<keyword evidence="4" id="KW-0645">Protease</keyword>
<dbReference type="GO" id="GO:0035523">
    <property type="term" value="P:protein K29-linked deubiquitination"/>
    <property type="evidence" value="ECO:0007669"/>
    <property type="project" value="TreeGrafter"/>
</dbReference>
<proteinExistence type="inferred from homology"/>
<evidence type="ECO:0000313" key="18">
    <source>
        <dbReference type="RefSeq" id="XP_022080851.1"/>
    </source>
</evidence>
<dbReference type="PANTHER" id="PTHR13367:SF28">
    <property type="entry name" value="UBIQUITIN THIOESTERASE ZRANB1"/>
    <property type="match status" value="1"/>
</dbReference>
<keyword evidence="10" id="KW-0378">Hydrolase</keyword>
<evidence type="ECO:0000256" key="2">
    <source>
        <dbReference type="ARBA" id="ARBA00005865"/>
    </source>
</evidence>
<dbReference type="AlphaFoldDB" id="A0A8B7XL47"/>
<dbReference type="SUPFAM" id="SSF90209">
    <property type="entry name" value="Ran binding protein zinc finger-like"/>
    <property type="match status" value="2"/>
</dbReference>
<keyword evidence="7" id="KW-0677">Repeat</keyword>
<comment type="similarity">
    <text evidence="2">Belongs to the peptidase C64 family.</text>
</comment>
<evidence type="ECO:0000256" key="13">
    <source>
        <dbReference type="PROSITE-ProRule" id="PRU00322"/>
    </source>
</evidence>
<name>A0A8B7XL47_ACAPL</name>
<comment type="catalytic activity">
    <reaction evidence="1">
        <text>Thiol-dependent hydrolysis of ester, thioester, amide, peptide and isopeptide bonds formed by the C-terminal Gly of ubiquitin (a 76-residue protein attached to proteins as an intracellular targeting signal).</text>
        <dbReference type="EC" id="3.4.19.12"/>
    </reaction>
</comment>
<dbReference type="RefSeq" id="XP_022080851.1">
    <property type="nucleotide sequence ID" value="XM_022225159.1"/>
</dbReference>
<reference evidence="18" key="1">
    <citation type="submission" date="2025-08" db="UniProtKB">
        <authorList>
            <consortium name="RefSeq"/>
        </authorList>
    </citation>
    <scope>IDENTIFICATION</scope>
</reference>
<evidence type="ECO:0000256" key="9">
    <source>
        <dbReference type="ARBA" id="ARBA00022786"/>
    </source>
</evidence>
<dbReference type="InterPro" id="IPR041294">
    <property type="entry name" value="AnkUBD"/>
</dbReference>
<evidence type="ECO:0000259" key="16">
    <source>
        <dbReference type="PROSITE" id="PS50802"/>
    </source>
</evidence>
<evidence type="ECO:0000256" key="3">
    <source>
        <dbReference type="ARBA" id="ARBA00012759"/>
    </source>
</evidence>
<dbReference type="Proteomes" id="UP000694845">
    <property type="component" value="Unplaced"/>
</dbReference>
<dbReference type="Pfam" id="PF18418">
    <property type="entry name" value="AnkUBD"/>
    <property type="match status" value="1"/>
</dbReference>
<gene>
    <name evidence="18" type="primary">LOC110973931</name>
</gene>
<dbReference type="GO" id="GO:0070530">
    <property type="term" value="F:K63-linked polyubiquitin modification-dependent protein binding"/>
    <property type="evidence" value="ECO:0007669"/>
    <property type="project" value="TreeGrafter"/>
</dbReference>
<dbReference type="PROSITE" id="PS50199">
    <property type="entry name" value="ZF_RANBP2_2"/>
    <property type="match status" value="3"/>
</dbReference>
<keyword evidence="9" id="KW-0833">Ubl conjugation pathway</keyword>
<keyword evidence="8 13" id="KW-0863">Zinc-finger</keyword>
<dbReference type="CDD" id="cd22767">
    <property type="entry name" value="OTU_ZRANB1"/>
    <property type="match status" value="1"/>
</dbReference>
<dbReference type="InterPro" id="IPR036443">
    <property type="entry name" value="Znf_RanBP2_sf"/>
</dbReference>
<dbReference type="EC" id="3.4.19.12" evidence="3"/>
<dbReference type="GO" id="GO:1990168">
    <property type="term" value="P:protein K33-linked deubiquitination"/>
    <property type="evidence" value="ECO:0007669"/>
    <property type="project" value="TreeGrafter"/>
</dbReference>
<dbReference type="GeneID" id="110973931"/>
<dbReference type="GO" id="GO:0016055">
    <property type="term" value="P:Wnt signaling pathway"/>
    <property type="evidence" value="ECO:0007669"/>
    <property type="project" value="UniProtKB-KW"/>
</dbReference>